<dbReference type="AlphaFoldDB" id="A0A0V1ELA0"/>
<sequence length="43" mass="4571">MELALYNPSRNGLEVQPHSPGHIINRNPGVGKAAAVTPLIKPL</sequence>
<evidence type="ECO:0000313" key="3">
    <source>
        <dbReference type="EMBL" id="KRZ27584.1"/>
    </source>
</evidence>
<accession>A0A0V1ELA0</accession>
<proteinExistence type="predicted"/>
<protein>
    <submittedName>
        <fullName evidence="1">Uncharacterized protein</fullName>
    </submittedName>
</protein>
<evidence type="ECO:0000313" key="5">
    <source>
        <dbReference type="Proteomes" id="UP000054805"/>
    </source>
</evidence>
<evidence type="ECO:0000313" key="1">
    <source>
        <dbReference type="EMBL" id="KRY74581.1"/>
    </source>
</evidence>
<comment type="caution">
    <text evidence="1">The sequence shown here is derived from an EMBL/GenBank/DDBJ whole genome shotgun (WGS) entry which is preliminary data.</text>
</comment>
<evidence type="ECO:0000313" key="4">
    <source>
        <dbReference type="Proteomes" id="UP000054632"/>
    </source>
</evidence>
<evidence type="ECO:0000313" key="2">
    <source>
        <dbReference type="EMBL" id="KRZ21649.1"/>
    </source>
</evidence>
<dbReference type="Proteomes" id="UP000054826">
    <property type="component" value="Unassembled WGS sequence"/>
</dbReference>
<dbReference type="EMBL" id="JYDR01000024">
    <property type="protein sequence ID" value="KRY74581.1"/>
    <property type="molecule type" value="Genomic_DNA"/>
</dbReference>
<reference evidence="4 5" key="1">
    <citation type="submission" date="2015-01" db="EMBL/GenBank/DDBJ databases">
        <title>Evolution of Trichinella species and genotypes.</title>
        <authorList>
            <person name="Korhonen P.K."/>
            <person name="Edoardo P."/>
            <person name="Giuseppe L.R."/>
            <person name="Gasser R.B."/>
        </authorList>
    </citation>
    <scope>NUCLEOTIDE SEQUENCE [LARGE SCALE GENOMIC DNA]</scope>
    <source>
        <strain evidence="1">ISS13</strain>
        <strain evidence="3">ISS176</strain>
        <strain evidence="2">ISS588</strain>
    </source>
</reference>
<gene>
    <name evidence="1" type="ORF">T4A_2664</name>
    <name evidence="2" type="ORF">T4B_1965</name>
    <name evidence="3" type="ORF">T4C_7252</name>
</gene>
<dbReference type="Proteomes" id="UP000054805">
    <property type="component" value="Unassembled WGS sequence"/>
</dbReference>
<dbReference type="EMBL" id="JYDS01000198">
    <property type="protein sequence ID" value="KRZ21649.1"/>
    <property type="molecule type" value="Genomic_DNA"/>
</dbReference>
<dbReference type="EMBL" id="JYDV01000164">
    <property type="protein sequence ID" value="KRZ27584.1"/>
    <property type="molecule type" value="Genomic_DNA"/>
</dbReference>
<name>A0A0V1ELA0_TRIPS</name>
<organism evidence="1 4">
    <name type="scientific">Trichinella pseudospiralis</name>
    <name type="common">Parasitic roundworm</name>
    <dbReference type="NCBI Taxonomy" id="6337"/>
    <lineage>
        <taxon>Eukaryota</taxon>
        <taxon>Metazoa</taxon>
        <taxon>Ecdysozoa</taxon>
        <taxon>Nematoda</taxon>
        <taxon>Enoplea</taxon>
        <taxon>Dorylaimia</taxon>
        <taxon>Trichinellida</taxon>
        <taxon>Trichinellidae</taxon>
        <taxon>Trichinella</taxon>
    </lineage>
</organism>
<keyword evidence="5" id="KW-1185">Reference proteome</keyword>
<dbReference type="Proteomes" id="UP000054632">
    <property type="component" value="Unassembled WGS sequence"/>
</dbReference>